<dbReference type="PANTHER" id="PTHR11685">
    <property type="entry name" value="RBR FAMILY RING FINGER AND IBR DOMAIN-CONTAINING"/>
    <property type="match status" value="1"/>
</dbReference>
<protein>
    <recommendedName>
        <fullName evidence="2">RBR-type E3 ubiquitin transferase</fullName>
        <ecNumber evidence="2">2.3.2.31</ecNumber>
    </recommendedName>
</protein>
<dbReference type="STRING" id="1016849.A0A0D1WSN4"/>
<accession>A0A0D1WSN4</accession>
<evidence type="ECO:0000256" key="8">
    <source>
        <dbReference type="ARBA" id="ARBA00022833"/>
    </source>
</evidence>
<keyword evidence="5" id="KW-0677">Repeat</keyword>
<dbReference type="InterPro" id="IPR013083">
    <property type="entry name" value="Znf_RING/FYVE/PHD"/>
</dbReference>
<dbReference type="InterPro" id="IPR031127">
    <property type="entry name" value="E3_UB_ligase_RBR"/>
</dbReference>
<evidence type="ECO:0000256" key="3">
    <source>
        <dbReference type="ARBA" id="ARBA00022679"/>
    </source>
</evidence>
<evidence type="ECO:0000256" key="6">
    <source>
        <dbReference type="ARBA" id="ARBA00022771"/>
    </source>
</evidence>
<dbReference type="CDD" id="cd22584">
    <property type="entry name" value="Rcat_RBR_unk"/>
    <property type="match status" value="1"/>
</dbReference>
<dbReference type="AlphaFoldDB" id="A0A0D1WSN4"/>
<reference evidence="10 11" key="1">
    <citation type="submission" date="2015-01" db="EMBL/GenBank/DDBJ databases">
        <title>The Genome Sequence of Exophiala sideris CBS121828.</title>
        <authorList>
            <consortium name="The Broad Institute Genomics Platform"/>
            <person name="Cuomo C."/>
            <person name="de Hoog S."/>
            <person name="Gorbushina A."/>
            <person name="Stielow B."/>
            <person name="Teixiera M."/>
            <person name="Abouelleil A."/>
            <person name="Chapman S.B."/>
            <person name="Priest M."/>
            <person name="Young S.K."/>
            <person name="Wortman J."/>
            <person name="Nusbaum C."/>
            <person name="Birren B."/>
        </authorList>
    </citation>
    <scope>NUCLEOTIDE SEQUENCE [LARGE SCALE GENOMIC DNA]</scope>
    <source>
        <strain evidence="10 11">CBS 121828</strain>
    </source>
</reference>
<feature type="domain" description="RING-type" evidence="9">
    <location>
        <begin position="176"/>
        <end position="362"/>
    </location>
</feature>
<dbReference type="PROSITE" id="PS00518">
    <property type="entry name" value="ZF_RING_1"/>
    <property type="match status" value="1"/>
</dbReference>
<dbReference type="SUPFAM" id="SSF57850">
    <property type="entry name" value="RING/U-box"/>
    <property type="match status" value="3"/>
</dbReference>
<dbReference type="InterPro" id="IPR002867">
    <property type="entry name" value="IBR_dom"/>
</dbReference>
<dbReference type="CDD" id="cd20335">
    <property type="entry name" value="BRcat_RBR"/>
    <property type="match status" value="1"/>
</dbReference>
<proteinExistence type="predicted"/>
<dbReference type="Gene3D" id="1.20.120.1750">
    <property type="match status" value="1"/>
</dbReference>
<dbReference type="InterPro" id="IPR044066">
    <property type="entry name" value="TRIAD_supradom"/>
</dbReference>
<evidence type="ECO:0000256" key="2">
    <source>
        <dbReference type="ARBA" id="ARBA00012251"/>
    </source>
</evidence>
<dbReference type="Proteomes" id="UP000053599">
    <property type="component" value="Unassembled WGS sequence"/>
</dbReference>
<evidence type="ECO:0000313" key="10">
    <source>
        <dbReference type="EMBL" id="KIV78086.1"/>
    </source>
</evidence>
<dbReference type="GO" id="GO:0016567">
    <property type="term" value="P:protein ubiquitination"/>
    <property type="evidence" value="ECO:0007669"/>
    <property type="project" value="InterPro"/>
</dbReference>
<dbReference type="EC" id="2.3.2.31" evidence="2"/>
<dbReference type="InterPro" id="IPR017907">
    <property type="entry name" value="Znf_RING_CS"/>
</dbReference>
<keyword evidence="6" id="KW-0863">Zinc-finger</keyword>
<evidence type="ECO:0000256" key="1">
    <source>
        <dbReference type="ARBA" id="ARBA00001798"/>
    </source>
</evidence>
<dbReference type="GO" id="GO:0061630">
    <property type="term" value="F:ubiquitin protein ligase activity"/>
    <property type="evidence" value="ECO:0007669"/>
    <property type="project" value="UniProtKB-EC"/>
</dbReference>
<keyword evidence="3" id="KW-0808">Transferase</keyword>
<keyword evidence="8" id="KW-0862">Zinc</keyword>
<keyword evidence="4" id="KW-0479">Metal-binding</keyword>
<evidence type="ECO:0000256" key="4">
    <source>
        <dbReference type="ARBA" id="ARBA00022723"/>
    </source>
</evidence>
<gene>
    <name evidence="10" type="ORF">PV11_09844</name>
</gene>
<name>A0A0D1WSN4_9EURO</name>
<dbReference type="PROSITE" id="PS51873">
    <property type="entry name" value="TRIAD"/>
    <property type="match status" value="1"/>
</dbReference>
<dbReference type="Gene3D" id="3.30.40.10">
    <property type="entry name" value="Zinc/RING finger domain, C3HC4 (zinc finger)"/>
    <property type="match status" value="1"/>
</dbReference>
<organism evidence="10 11">
    <name type="scientific">Exophiala sideris</name>
    <dbReference type="NCBI Taxonomy" id="1016849"/>
    <lineage>
        <taxon>Eukaryota</taxon>
        <taxon>Fungi</taxon>
        <taxon>Dikarya</taxon>
        <taxon>Ascomycota</taxon>
        <taxon>Pezizomycotina</taxon>
        <taxon>Eurotiomycetes</taxon>
        <taxon>Chaetothyriomycetidae</taxon>
        <taxon>Chaetothyriales</taxon>
        <taxon>Herpotrichiellaceae</taxon>
        <taxon>Exophiala</taxon>
    </lineage>
</organism>
<dbReference type="Pfam" id="PF01485">
    <property type="entry name" value="IBR"/>
    <property type="match status" value="2"/>
</dbReference>
<evidence type="ECO:0000256" key="7">
    <source>
        <dbReference type="ARBA" id="ARBA00022786"/>
    </source>
</evidence>
<evidence type="ECO:0000259" key="9">
    <source>
        <dbReference type="PROSITE" id="PS51873"/>
    </source>
</evidence>
<dbReference type="EMBL" id="KN846954">
    <property type="protein sequence ID" value="KIV78086.1"/>
    <property type="molecule type" value="Genomic_DNA"/>
</dbReference>
<dbReference type="SMART" id="SM00647">
    <property type="entry name" value="IBR"/>
    <property type="match status" value="2"/>
</dbReference>
<comment type="catalytic activity">
    <reaction evidence="1">
        <text>[E2 ubiquitin-conjugating enzyme]-S-ubiquitinyl-L-cysteine + [acceptor protein]-L-lysine = [E2 ubiquitin-conjugating enzyme]-L-cysteine + [acceptor protein]-N(6)-ubiquitinyl-L-lysine.</text>
        <dbReference type="EC" id="2.3.2.31"/>
    </reaction>
</comment>
<keyword evidence="7" id="KW-0833">Ubl conjugation pathway</keyword>
<evidence type="ECO:0000256" key="5">
    <source>
        <dbReference type="ARBA" id="ARBA00022737"/>
    </source>
</evidence>
<dbReference type="GO" id="GO:0008270">
    <property type="term" value="F:zinc ion binding"/>
    <property type="evidence" value="ECO:0007669"/>
    <property type="project" value="UniProtKB-KW"/>
</dbReference>
<dbReference type="OrthoDB" id="9977870at2759"/>
<sequence length="362" mass="39669">MPLGECDIGSAKNAHRQILPHSNRGVCCPSPKQNKSFSEWLQDGKQRDGELDDPQFALSLLESNLECVRSIISDRQMTQSIATAIRTDGTIIANTIREEEAACGDHTLAHRLNGTDVTSEVQLEQNALNEKILSKLAGLYMFADSGVDILGGDHEPGDCTSTAESSGQASKRPQSSEFTCDACHERKRYFDGMEATCGHGYCKGCLQVLFDLSTKDESLFPPRCCRTPIDLEEAQIFLTKELKDRFDKAKVEFSSPDRTYCSRESCSAFIPGEQVSGDTATCPDCGTETCVMCKGGSHDGDCPDDTALHQTLAAAEENGWQRCYSCRRLIELDVGCNHMTCRCGAQFCYVCGVPWKGCACDQ</sequence>
<evidence type="ECO:0000313" key="11">
    <source>
        <dbReference type="Proteomes" id="UP000053599"/>
    </source>
</evidence>